<feature type="non-terminal residue" evidence="2">
    <location>
        <position position="1"/>
    </location>
</feature>
<evidence type="ECO:0000313" key="2">
    <source>
        <dbReference type="EMBL" id="KAF4734932.1"/>
    </source>
</evidence>
<dbReference type="Gene3D" id="3.40.50.1820">
    <property type="entry name" value="alpha/beta hydrolase"/>
    <property type="match status" value="1"/>
</dbReference>
<sequence>VDKFLNDQKIQKELGVSKKWQPTNSEVYNAYNKYTAYNTTYFVTSLLDKGLKVLVMNGDQDYITNFGGTETWVLSLKGADTYGEKLRGVPAVPVKFGGVELGKMRALVYNNQARLALIEVTNSGHIIPYYKPSEVQQGFNAYLSGALWKRALLQMP</sequence>
<accession>A0A7J6SQT5</accession>
<comment type="caution">
    <text evidence="2">The sequence shown here is derived from an EMBL/GenBank/DDBJ whole genome shotgun (WGS) entry which is preliminary data.</text>
</comment>
<reference evidence="2 3" key="1">
    <citation type="submission" date="2020-04" db="EMBL/GenBank/DDBJ databases">
        <title>Perkinsus olseni comparative genomics.</title>
        <authorList>
            <person name="Bogema D.R."/>
        </authorList>
    </citation>
    <scope>NUCLEOTIDE SEQUENCE [LARGE SCALE GENOMIC DNA]</scope>
    <source>
        <strain evidence="2">ATCC PRA-205</strain>
    </source>
</reference>
<dbReference type="InterPro" id="IPR029058">
    <property type="entry name" value="AB_hydrolase_fold"/>
</dbReference>
<dbReference type="InterPro" id="IPR033124">
    <property type="entry name" value="Ser_caboxypep_his_AS"/>
</dbReference>
<comment type="similarity">
    <text evidence="1">Belongs to the peptidase S10 family.</text>
</comment>
<evidence type="ECO:0008006" key="4">
    <source>
        <dbReference type="Google" id="ProtNLM"/>
    </source>
</evidence>
<dbReference type="EMBL" id="JABANM010013073">
    <property type="protein sequence ID" value="KAF4734932.1"/>
    <property type="molecule type" value="Genomic_DNA"/>
</dbReference>
<evidence type="ECO:0000256" key="1">
    <source>
        <dbReference type="ARBA" id="ARBA00009431"/>
    </source>
</evidence>
<evidence type="ECO:0000313" key="3">
    <source>
        <dbReference type="Proteomes" id="UP000574390"/>
    </source>
</evidence>
<protein>
    <recommendedName>
        <fullName evidence="4">Serine carboxypeptidase</fullName>
    </recommendedName>
</protein>
<dbReference type="Proteomes" id="UP000574390">
    <property type="component" value="Unassembled WGS sequence"/>
</dbReference>
<organism evidence="2 3">
    <name type="scientific">Perkinsus olseni</name>
    <name type="common">Perkinsus atlanticus</name>
    <dbReference type="NCBI Taxonomy" id="32597"/>
    <lineage>
        <taxon>Eukaryota</taxon>
        <taxon>Sar</taxon>
        <taxon>Alveolata</taxon>
        <taxon>Perkinsozoa</taxon>
        <taxon>Perkinsea</taxon>
        <taxon>Perkinsida</taxon>
        <taxon>Perkinsidae</taxon>
        <taxon>Perkinsus</taxon>
    </lineage>
</organism>
<dbReference type="GO" id="GO:0004185">
    <property type="term" value="F:serine-type carboxypeptidase activity"/>
    <property type="evidence" value="ECO:0007669"/>
    <property type="project" value="InterPro"/>
</dbReference>
<dbReference type="InterPro" id="IPR001563">
    <property type="entry name" value="Peptidase_S10"/>
</dbReference>
<gene>
    <name evidence="2" type="ORF">FOZ62_001992</name>
</gene>
<dbReference type="GO" id="GO:0006508">
    <property type="term" value="P:proteolysis"/>
    <property type="evidence" value="ECO:0007669"/>
    <property type="project" value="InterPro"/>
</dbReference>
<dbReference type="Pfam" id="PF00450">
    <property type="entry name" value="Peptidase_S10"/>
    <property type="match status" value="1"/>
</dbReference>
<dbReference type="SUPFAM" id="SSF53474">
    <property type="entry name" value="alpha/beta-Hydrolases"/>
    <property type="match status" value="1"/>
</dbReference>
<dbReference type="PROSITE" id="PS00560">
    <property type="entry name" value="CARBOXYPEPT_SER_HIS"/>
    <property type="match status" value="1"/>
</dbReference>
<proteinExistence type="inferred from homology"/>
<name>A0A7J6SQT5_PEROL</name>
<dbReference type="AlphaFoldDB" id="A0A7J6SQT5"/>